<evidence type="ECO:0000259" key="15">
    <source>
        <dbReference type="Pfam" id="PF00725"/>
    </source>
</evidence>
<comment type="pathway">
    <text evidence="2">Lipid metabolism; fatty acid beta-oxidation.</text>
</comment>
<protein>
    <recommendedName>
        <fullName evidence="19">3-hydroxyacyl-CoA dehydrogenase</fullName>
    </recommendedName>
</protein>
<dbReference type="Pfam" id="PF00378">
    <property type="entry name" value="ECH_1"/>
    <property type="match status" value="1"/>
</dbReference>
<evidence type="ECO:0008006" key="19">
    <source>
        <dbReference type="Google" id="ProtNLM"/>
    </source>
</evidence>
<dbReference type="AlphaFoldDB" id="A0A222G8N3"/>
<dbReference type="FunFam" id="3.40.50.720:FF:000009">
    <property type="entry name" value="Fatty oxidation complex, alpha subunit"/>
    <property type="match status" value="1"/>
</dbReference>
<dbReference type="OrthoDB" id="5389341at2"/>
<keyword evidence="10" id="KW-0413">Isomerase</keyword>
<keyword evidence="11" id="KW-0456">Lyase</keyword>
<dbReference type="InterPro" id="IPR006108">
    <property type="entry name" value="3HC_DH_C"/>
</dbReference>
<evidence type="ECO:0000256" key="1">
    <source>
        <dbReference type="ARBA" id="ARBA00004275"/>
    </source>
</evidence>
<evidence type="ECO:0000256" key="7">
    <source>
        <dbReference type="ARBA" id="ARBA00023027"/>
    </source>
</evidence>
<dbReference type="GO" id="GO:0006635">
    <property type="term" value="P:fatty acid beta-oxidation"/>
    <property type="evidence" value="ECO:0007669"/>
    <property type="project" value="UniProtKB-UniPathway"/>
</dbReference>
<evidence type="ECO:0000256" key="4">
    <source>
        <dbReference type="ARBA" id="ARBA00022832"/>
    </source>
</evidence>
<dbReference type="Pfam" id="PF02737">
    <property type="entry name" value="3HCDH_N"/>
    <property type="match status" value="1"/>
</dbReference>
<evidence type="ECO:0000313" key="17">
    <source>
        <dbReference type="EMBL" id="ASP48237.1"/>
    </source>
</evidence>
<sequence>MSNIVSVVSQNEVAVITINNPPVNALSAEVRSGLLDALTQAQADKSIFAIVIQCEGRTFIAGADIKEFGQTPKLPHLPDVVLAIANSSVPIIAALHGSVLGGGFEIALACQYRVGLKGTTLGLPEVNLGLIPGAGGTQLLPRVLGLSKAMNMIITGKSIKLPDTADNALVHAVTDSDVLACALEFSHTFVKSIGGQKLNNKIVEQDDAEDIKQHALKNLVSKRKGQTAPLKALEAIMYTTQYSLEEGMKKSRKLFLECRDSPQSAAMRYAFFAEKKAQKPKLPSISAPLKNIEKVTVIGAGTMGAGIAMCLLASGISVYLLEINAENLERGMSYIKKTLASSVRKGRISEQQVADQLAHLTATTEYSTIADSHLVIEAAFESMVVKQDIFAKLEATVSTECILASNTSYLDIDEIASVVTHKSRVIGLHFFSPAHIMKLLEIVKTKHTDTNVISSCMAFAKTIKKQAALVGMCYGFVGNRMYASYGREANFLLLEGCSPEQIDKALVDFGMAMGPLAVNDMSGIDIGYKARKENPNLSVDPAYFLAANLLVDSGRLGQKTGSGFYAYDEKLNRTSDPIVMDIFKNAAQKLNIVPQSYTSEEISERLVLALINEGANILQESIAENAEVIDTIWLNGYGFPRYYGGPMFYAQQLGWKYVKEKLLALHQQTGKDWWKPSTYIDSLL</sequence>
<dbReference type="InterPro" id="IPR036291">
    <property type="entry name" value="NAD(P)-bd_dom_sf"/>
</dbReference>
<dbReference type="InterPro" id="IPR008927">
    <property type="entry name" value="6-PGluconate_DH-like_C_sf"/>
</dbReference>
<dbReference type="Pfam" id="PF00725">
    <property type="entry name" value="3HCDH"/>
    <property type="match status" value="1"/>
</dbReference>
<evidence type="ECO:0000256" key="11">
    <source>
        <dbReference type="ARBA" id="ARBA00023239"/>
    </source>
</evidence>
<evidence type="ECO:0000256" key="3">
    <source>
        <dbReference type="ARBA" id="ARBA00008750"/>
    </source>
</evidence>
<dbReference type="Gene3D" id="3.90.226.10">
    <property type="entry name" value="2-enoyl-CoA Hydratase, Chain A, domain 1"/>
    <property type="match status" value="1"/>
</dbReference>
<dbReference type="SUPFAM" id="SSF51735">
    <property type="entry name" value="NAD(P)-binding Rossmann-fold domains"/>
    <property type="match status" value="1"/>
</dbReference>
<reference evidence="17 18" key="1">
    <citation type="submission" date="2017-08" db="EMBL/GenBank/DDBJ databases">
        <title>Complete genome of Colwellia sp. NB097-1, a psychrophile bacterium ioslated from Bering Sea.</title>
        <authorList>
            <person name="Chen X."/>
        </authorList>
    </citation>
    <scope>NUCLEOTIDE SEQUENCE [LARGE SCALE GENOMIC DNA]</scope>
    <source>
        <strain evidence="17 18">NB097-1</strain>
    </source>
</reference>
<gene>
    <name evidence="17" type="ORF">B5D82_10985</name>
</gene>
<dbReference type="GO" id="GO:0004300">
    <property type="term" value="F:enoyl-CoA hydratase activity"/>
    <property type="evidence" value="ECO:0007669"/>
    <property type="project" value="UniProtKB-ARBA"/>
</dbReference>
<keyword evidence="12" id="KW-0511">Multifunctional enzyme</keyword>
<dbReference type="PANTHER" id="PTHR23309">
    <property type="entry name" value="3-HYDROXYACYL-COA DEHYROGENASE"/>
    <property type="match status" value="1"/>
</dbReference>
<evidence type="ECO:0000256" key="13">
    <source>
        <dbReference type="ARBA" id="ARBA00049556"/>
    </source>
</evidence>
<dbReference type="InterPro" id="IPR001753">
    <property type="entry name" value="Enoyl-CoA_hydra/iso"/>
</dbReference>
<keyword evidence="6" id="KW-0560">Oxidoreductase</keyword>
<comment type="similarity">
    <text evidence="14">Belongs to the enoyl-CoA hydratase/isomerase family.</text>
</comment>
<dbReference type="Gene3D" id="3.40.50.720">
    <property type="entry name" value="NAD(P)-binding Rossmann-like Domain"/>
    <property type="match status" value="1"/>
</dbReference>
<accession>A0A222G8N3</accession>
<dbReference type="GO" id="GO:0003857">
    <property type="term" value="F:(3S)-3-hydroxyacyl-CoA dehydrogenase (NAD+) activity"/>
    <property type="evidence" value="ECO:0007669"/>
    <property type="project" value="UniProtKB-EC"/>
</dbReference>
<dbReference type="RefSeq" id="WP_081151523.1">
    <property type="nucleotide sequence ID" value="NZ_CP020465.1"/>
</dbReference>
<evidence type="ECO:0000256" key="12">
    <source>
        <dbReference type="ARBA" id="ARBA00023268"/>
    </source>
</evidence>
<dbReference type="EMBL" id="CP020465">
    <property type="protein sequence ID" value="ASP48237.1"/>
    <property type="molecule type" value="Genomic_DNA"/>
</dbReference>
<dbReference type="Gene3D" id="1.10.1040.50">
    <property type="match status" value="1"/>
</dbReference>
<dbReference type="KEGG" id="cber:B5D82_10985"/>
<dbReference type="PROSITE" id="PS00166">
    <property type="entry name" value="ENOYL_COA_HYDRATASE"/>
    <property type="match status" value="1"/>
</dbReference>
<dbReference type="InterPro" id="IPR018376">
    <property type="entry name" value="Enoyl-CoA_hyd/isom_CS"/>
</dbReference>
<evidence type="ECO:0000256" key="8">
    <source>
        <dbReference type="ARBA" id="ARBA00023098"/>
    </source>
</evidence>
<dbReference type="Proteomes" id="UP000202259">
    <property type="component" value="Chromosome"/>
</dbReference>
<evidence type="ECO:0000313" key="18">
    <source>
        <dbReference type="Proteomes" id="UP000202259"/>
    </source>
</evidence>
<evidence type="ECO:0000256" key="2">
    <source>
        <dbReference type="ARBA" id="ARBA00005005"/>
    </source>
</evidence>
<dbReference type="CDD" id="cd06558">
    <property type="entry name" value="crotonase-like"/>
    <property type="match status" value="1"/>
</dbReference>
<comment type="subcellular location">
    <subcellularLocation>
        <location evidence="1">Peroxisome</location>
    </subcellularLocation>
</comment>
<proteinExistence type="inferred from homology"/>
<evidence type="ECO:0000256" key="6">
    <source>
        <dbReference type="ARBA" id="ARBA00023002"/>
    </source>
</evidence>
<comment type="catalytic activity">
    <reaction evidence="13">
        <text>a (3S)-3-hydroxyacyl-CoA + NAD(+) = a 3-oxoacyl-CoA + NADH + H(+)</text>
        <dbReference type="Rhea" id="RHEA:22432"/>
        <dbReference type="ChEBI" id="CHEBI:15378"/>
        <dbReference type="ChEBI" id="CHEBI:57318"/>
        <dbReference type="ChEBI" id="CHEBI:57540"/>
        <dbReference type="ChEBI" id="CHEBI:57945"/>
        <dbReference type="ChEBI" id="CHEBI:90726"/>
        <dbReference type="EC" id="1.1.1.35"/>
    </reaction>
</comment>
<evidence type="ECO:0000256" key="14">
    <source>
        <dbReference type="RuleBase" id="RU003707"/>
    </source>
</evidence>
<feature type="domain" description="3-hydroxyacyl-CoA dehydrogenase C-terminal" evidence="15">
    <location>
        <begin position="475"/>
        <end position="567"/>
    </location>
</feature>
<keyword evidence="8" id="KW-0443">Lipid metabolism</keyword>
<dbReference type="GO" id="GO:0070403">
    <property type="term" value="F:NAD+ binding"/>
    <property type="evidence" value="ECO:0007669"/>
    <property type="project" value="InterPro"/>
</dbReference>
<dbReference type="SUPFAM" id="SSF48179">
    <property type="entry name" value="6-phosphogluconate dehydrogenase C-terminal domain-like"/>
    <property type="match status" value="2"/>
</dbReference>
<evidence type="ECO:0000256" key="9">
    <source>
        <dbReference type="ARBA" id="ARBA00023140"/>
    </source>
</evidence>
<keyword evidence="9" id="KW-0576">Peroxisome</keyword>
<keyword evidence="7" id="KW-0520">NAD</keyword>
<evidence type="ECO:0000259" key="16">
    <source>
        <dbReference type="Pfam" id="PF02737"/>
    </source>
</evidence>
<keyword evidence="4" id="KW-0276">Fatty acid metabolism</keyword>
<dbReference type="FunFam" id="1.10.1040.50:FF:000006">
    <property type="entry name" value="Peroxisomal bifunctional enzyme"/>
    <property type="match status" value="1"/>
</dbReference>
<dbReference type="InterPro" id="IPR006176">
    <property type="entry name" value="3-OHacyl-CoA_DH_NAD-bd"/>
</dbReference>
<dbReference type="InterPro" id="IPR029045">
    <property type="entry name" value="ClpP/crotonase-like_dom_sf"/>
</dbReference>
<dbReference type="UniPathway" id="UPA00659"/>
<comment type="similarity">
    <text evidence="3">In the N-terminal section; belongs to the enoyl-CoA hydratase/isomerase family.</text>
</comment>
<evidence type="ECO:0000256" key="5">
    <source>
        <dbReference type="ARBA" id="ARBA00022963"/>
    </source>
</evidence>
<dbReference type="GO" id="GO:0016853">
    <property type="term" value="F:isomerase activity"/>
    <property type="evidence" value="ECO:0007669"/>
    <property type="project" value="UniProtKB-KW"/>
</dbReference>
<organism evidence="17 18">
    <name type="scientific">Cognaticolwellia beringensis</name>
    <dbReference type="NCBI Taxonomy" id="1967665"/>
    <lineage>
        <taxon>Bacteria</taxon>
        <taxon>Pseudomonadati</taxon>
        <taxon>Pseudomonadota</taxon>
        <taxon>Gammaproteobacteria</taxon>
        <taxon>Alteromonadales</taxon>
        <taxon>Colwelliaceae</taxon>
        <taxon>Cognaticolwellia</taxon>
    </lineage>
</organism>
<name>A0A222G8N3_9GAMM</name>
<evidence type="ECO:0000256" key="10">
    <source>
        <dbReference type="ARBA" id="ARBA00023235"/>
    </source>
</evidence>
<feature type="domain" description="3-hydroxyacyl-CoA dehydrogenase NAD binding" evidence="16">
    <location>
        <begin position="294"/>
        <end position="470"/>
    </location>
</feature>
<dbReference type="SUPFAM" id="SSF52096">
    <property type="entry name" value="ClpP/crotonase"/>
    <property type="match status" value="1"/>
</dbReference>
<keyword evidence="5" id="KW-0442">Lipid degradation</keyword>
<keyword evidence="18" id="KW-1185">Reference proteome</keyword>